<protein>
    <submittedName>
        <fullName evidence="2">Uncharacterized protein</fullName>
    </submittedName>
</protein>
<feature type="compositionally biased region" description="Basic and acidic residues" evidence="1">
    <location>
        <begin position="1"/>
        <end position="17"/>
    </location>
</feature>
<evidence type="ECO:0000256" key="1">
    <source>
        <dbReference type="SAM" id="MobiDB-lite"/>
    </source>
</evidence>
<feature type="region of interest" description="Disordered" evidence="1">
    <location>
        <begin position="1"/>
        <end position="58"/>
    </location>
</feature>
<evidence type="ECO:0000313" key="2">
    <source>
        <dbReference type="EMBL" id="KAG0548826.1"/>
    </source>
</evidence>
<dbReference type="EMBL" id="CM027680">
    <property type="protein sequence ID" value="KAG0548826.1"/>
    <property type="molecule type" value="Genomic_DNA"/>
</dbReference>
<reference evidence="2" key="2">
    <citation type="submission" date="2020-10" db="EMBL/GenBank/DDBJ databases">
        <authorList>
            <person name="Cooper E.A."/>
            <person name="Brenton Z.W."/>
            <person name="Flinn B.S."/>
            <person name="Jenkins J."/>
            <person name="Shu S."/>
            <person name="Flowers D."/>
            <person name="Luo F."/>
            <person name="Wang Y."/>
            <person name="Xia P."/>
            <person name="Barry K."/>
            <person name="Daum C."/>
            <person name="Lipzen A."/>
            <person name="Yoshinaga Y."/>
            <person name="Schmutz J."/>
            <person name="Saski C."/>
            <person name="Vermerris W."/>
            <person name="Kresovich S."/>
        </authorList>
    </citation>
    <scope>NUCLEOTIDE SEQUENCE</scope>
</reference>
<proteinExistence type="predicted"/>
<accession>A0A921RZV0</accession>
<comment type="caution">
    <text evidence="2">The sequence shown here is derived from an EMBL/GenBank/DDBJ whole genome shotgun (WGS) entry which is preliminary data.</text>
</comment>
<gene>
    <name evidence="2" type="ORF">BDA96_01G201100</name>
</gene>
<organism evidence="2 3">
    <name type="scientific">Sorghum bicolor</name>
    <name type="common">Sorghum</name>
    <name type="synonym">Sorghum vulgare</name>
    <dbReference type="NCBI Taxonomy" id="4558"/>
    <lineage>
        <taxon>Eukaryota</taxon>
        <taxon>Viridiplantae</taxon>
        <taxon>Streptophyta</taxon>
        <taxon>Embryophyta</taxon>
        <taxon>Tracheophyta</taxon>
        <taxon>Spermatophyta</taxon>
        <taxon>Magnoliopsida</taxon>
        <taxon>Liliopsida</taxon>
        <taxon>Poales</taxon>
        <taxon>Poaceae</taxon>
        <taxon>PACMAD clade</taxon>
        <taxon>Panicoideae</taxon>
        <taxon>Andropogonodae</taxon>
        <taxon>Andropogoneae</taxon>
        <taxon>Sorghinae</taxon>
        <taxon>Sorghum</taxon>
    </lineage>
</organism>
<dbReference type="AlphaFoldDB" id="A0A921RZV0"/>
<feature type="compositionally biased region" description="Low complexity" evidence="1">
    <location>
        <begin position="18"/>
        <end position="32"/>
    </location>
</feature>
<evidence type="ECO:0000313" key="3">
    <source>
        <dbReference type="Proteomes" id="UP000807115"/>
    </source>
</evidence>
<sequence>MAAAARKKETGEREPQVRRSAVAAASLSGSFAGRRRRSREDTERGYVPMVLVGDEGGSGHEERVMVRVEMLMEPRVPAVLEMAAQRFGYGQPSQVC</sequence>
<name>A0A921RZV0_SORBI</name>
<reference evidence="2" key="1">
    <citation type="journal article" date="2019" name="BMC Genomics">
        <title>A new reference genome for Sorghum bicolor reveals high levels of sequence similarity between sweet and grain genotypes: implications for the genetics of sugar metabolism.</title>
        <authorList>
            <person name="Cooper E.A."/>
            <person name="Brenton Z.W."/>
            <person name="Flinn B.S."/>
            <person name="Jenkins J."/>
            <person name="Shu S."/>
            <person name="Flowers D."/>
            <person name="Luo F."/>
            <person name="Wang Y."/>
            <person name="Xia P."/>
            <person name="Barry K."/>
            <person name="Daum C."/>
            <person name="Lipzen A."/>
            <person name="Yoshinaga Y."/>
            <person name="Schmutz J."/>
            <person name="Saski C."/>
            <person name="Vermerris W."/>
            <person name="Kresovich S."/>
        </authorList>
    </citation>
    <scope>NUCLEOTIDE SEQUENCE</scope>
</reference>
<dbReference type="Proteomes" id="UP000807115">
    <property type="component" value="Chromosome 1"/>
</dbReference>